<dbReference type="AlphaFoldDB" id="A0ABD1XH15"/>
<dbReference type="EMBL" id="JBHFFA010000008">
    <property type="protein sequence ID" value="KAL2608237.1"/>
    <property type="molecule type" value="Genomic_DNA"/>
</dbReference>
<gene>
    <name evidence="2" type="ORF">R1flu_026810</name>
</gene>
<evidence type="ECO:0000313" key="3">
    <source>
        <dbReference type="Proteomes" id="UP001605036"/>
    </source>
</evidence>
<evidence type="ECO:0000256" key="1">
    <source>
        <dbReference type="SAM" id="MobiDB-lite"/>
    </source>
</evidence>
<name>A0ABD1XH15_9MARC</name>
<protein>
    <recommendedName>
        <fullName evidence="4">Reverse transcriptase zinc-binding domain-containing protein</fullName>
    </recommendedName>
</protein>
<dbReference type="Proteomes" id="UP001605036">
    <property type="component" value="Unassembled WGS sequence"/>
</dbReference>
<sequence length="240" mass="27352">MAGCDRRSAGLDTSVELLAQSALWAFFTRERVEKMRVATDPCCRCKETSETVPHLFYECRKSLNRWQLLCEKARLSQASFHTPHGLLDMIDEAICAKKDGEPFTFIFYSLTNSIWKDRNSALFKNKNQETPLLASLELARVELEGNLNKTASNIRWQRGQRAMEELNKLIDCTKNASPQPTREPEVVEETTTETAITLSQELSIRRGNTRDSTSVSERRNRLEATPPRESIDRTGGTICY</sequence>
<keyword evidence="3" id="KW-1185">Reference proteome</keyword>
<reference evidence="2 3" key="1">
    <citation type="submission" date="2024-09" db="EMBL/GenBank/DDBJ databases">
        <title>Chromosome-scale assembly of Riccia fluitans.</title>
        <authorList>
            <person name="Paukszto L."/>
            <person name="Sawicki J."/>
            <person name="Karawczyk K."/>
            <person name="Piernik-Szablinska J."/>
            <person name="Szczecinska M."/>
            <person name="Mazdziarz M."/>
        </authorList>
    </citation>
    <scope>NUCLEOTIDE SEQUENCE [LARGE SCALE GENOMIC DNA]</scope>
    <source>
        <strain evidence="2">Rf_01</strain>
        <tissue evidence="2">Aerial parts of the thallus</tissue>
    </source>
</reference>
<accession>A0ABD1XH15</accession>
<feature type="region of interest" description="Disordered" evidence="1">
    <location>
        <begin position="174"/>
        <end position="240"/>
    </location>
</feature>
<evidence type="ECO:0000313" key="2">
    <source>
        <dbReference type="EMBL" id="KAL2608237.1"/>
    </source>
</evidence>
<organism evidence="2 3">
    <name type="scientific">Riccia fluitans</name>
    <dbReference type="NCBI Taxonomy" id="41844"/>
    <lineage>
        <taxon>Eukaryota</taxon>
        <taxon>Viridiplantae</taxon>
        <taxon>Streptophyta</taxon>
        <taxon>Embryophyta</taxon>
        <taxon>Marchantiophyta</taxon>
        <taxon>Marchantiopsida</taxon>
        <taxon>Marchantiidae</taxon>
        <taxon>Marchantiales</taxon>
        <taxon>Ricciaceae</taxon>
        <taxon>Riccia</taxon>
    </lineage>
</organism>
<proteinExistence type="predicted"/>
<evidence type="ECO:0008006" key="4">
    <source>
        <dbReference type="Google" id="ProtNLM"/>
    </source>
</evidence>
<comment type="caution">
    <text evidence="2">The sequence shown here is derived from an EMBL/GenBank/DDBJ whole genome shotgun (WGS) entry which is preliminary data.</text>
</comment>